<keyword evidence="2" id="KW-0614">Plasmid</keyword>
<dbReference type="Pfam" id="PF00665">
    <property type="entry name" value="rve"/>
    <property type="match status" value="1"/>
</dbReference>
<dbReference type="Gene3D" id="1.10.10.10">
    <property type="entry name" value="Winged helix-like DNA-binding domain superfamily/Winged helix DNA-binding domain"/>
    <property type="match status" value="1"/>
</dbReference>
<keyword evidence="3" id="KW-1185">Reference proteome</keyword>
<geneLocation type="plasmid" evidence="3">
    <name>pdcar1</name>
</geneLocation>
<sequence>MTPSAAPLDVLDHQRHKGYHEEMLIVETIKKVRLAARRDGKSIKQIARELRLSKNTVRKILREDVIKLHYERRIQPRPMLGAFVPSLEKRLEEDKNLPQRQRRSAKRLYEEIKQEGYAGSYDNVQRYVRAWRREQQLLTNQAFVPLVFSPGEAFQFDWSHEDVLLGGLPARVKVAHVRLCYSRMCFVVAYPRETQEMVFDAHMRAFEFFGGVTRRGIYDNMKTAVKKILIGKDRDFNERFEQLCSHYLFEPVACTPAAGWEKGQVERQVGLVREQFFSNRQKNPFLRLLSFLTWSVPRRDDHGSIRNGA</sequence>
<dbReference type="InterPro" id="IPR001584">
    <property type="entry name" value="Integrase_cat-core"/>
</dbReference>
<evidence type="ECO:0000313" key="2">
    <source>
        <dbReference type="EMBL" id="QAZ69595.1"/>
    </source>
</evidence>
<dbReference type="KEGG" id="dcb:C3Y92_20150"/>
<evidence type="ECO:0000259" key="1">
    <source>
        <dbReference type="PROSITE" id="PS50994"/>
    </source>
</evidence>
<reference evidence="2 3" key="1">
    <citation type="submission" date="2018-02" db="EMBL/GenBank/DDBJ databases">
        <title>Genome sequence of Desulfovibrio carbinolicus DSM 3852.</title>
        <authorList>
            <person name="Wilbanks E."/>
            <person name="Skennerton C.T."/>
            <person name="Orphan V.J."/>
        </authorList>
    </citation>
    <scope>NUCLEOTIDE SEQUENCE [LARGE SCALE GENOMIC DNA]</scope>
    <source>
        <strain evidence="2 3">DSM 3852</strain>
        <plasmid evidence="3">pdcar1</plasmid>
    </source>
</reference>
<dbReference type="PANTHER" id="PTHR35004:SF7">
    <property type="entry name" value="INTEGRASE PROTEIN"/>
    <property type="match status" value="1"/>
</dbReference>
<accession>A0A4P6HR14</accession>
<evidence type="ECO:0000313" key="3">
    <source>
        <dbReference type="Proteomes" id="UP000293296"/>
    </source>
</evidence>
<dbReference type="NCBIfam" id="NF033546">
    <property type="entry name" value="transpos_IS21"/>
    <property type="match status" value="1"/>
</dbReference>
<dbReference type="Gene3D" id="3.30.420.10">
    <property type="entry name" value="Ribonuclease H-like superfamily/Ribonuclease H"/>
    <property type="match status" value="1"/>
</dbReference>
<dbReference type="InterPro" id="IPR036388">
    <property type="entry name" value="WH-like_DNA-bd_sf"/>
</dbReference>
<protein>
    <recommendedName>
        <fullName evidence="1">Integrase catalytic domain-containing protein</fullName>
    </recommendedName>
</protein>
<name>A0A4P6HR14_9BACT</name>
<proteinExistence type="predicted"/>
<dbReference type="GO" id="GO:0015074">
    <property type="term" value="P:DNA integration"/>
    <property type="evidence" value="ECO:0007669"/>
    <property type="project" value="InterPro"/>
</dbReference>
<organism evidence="2 3">
    <name type="scientific">Solidesulfovibrio carbinolicus</name>
    <dbReference type="NCBI Taxonomy" id="296842"/>
    <lineage>
        <taxon>Bacteria</taxon>
        <taxon>Pseudomonadati</taxon>
        <taxon>Thermodesulfobacteriota</taxon>
        <taxon>Desulfovibrionia</taxon>
        <taxon>Desulfovibrionales</taxon>
        <taxon>Desulfovibrionaceae</taxon>
        <taxon>Solidesulfovibrio</taxon>
    </lineage>
</organism>
<dbReference type="InterPro" id="IPR012337">
    <property type="entry name" value="RNaseH-like_sf"/>
</dbReference>
<gene>
    <name evidence="2" type="ORF">C3Y92_20150</name>
</gene>
<dbReference type="PANTHER" id="PTHR35004">
    <property type="entry name" value="TRANSPOSASE RV3428C-RELATED"/>
    <property type="match status" value="1"/>
</dbReference>
<feature type="domain" description="Integrase catalytic" evidence="1">
    <location>
        <begin position="146"/>
        <end position="309"/>
    </location>
</feature>
<dbReference type="AlphaFoldDB" id="A0A4P6HR14"/>
<dbReference type="Proteomes" id="UP000293296">
    <property type="component" value="Plasmid pDCAR1"/>
</dbReference>
<dbReference type="GO" id="GO:0003676">
    <property type="term" value="F:nucleic acid binding"/>
    <property type="evidence" value="ECO:0007669"/>
    <property type="project" value="InterPro"/>
</dbReference>
<dbReference type="SUPFAM" id="SSF53098">
    <property type="entry name" value="Ribonuclease H-like"/>
    <property type="match status" value="1"/>
</dbReference>
<dbReference type="PROSITE" id="PS50994">
    <property type="entry name" value="INTEGRASE"/>
    <property type="match status" value="1"/>
</dbReference>
<dbReference type="EMBL" id="CP026539">
    <property type="protein sequence ID" value="QAZ69595.1"/>
    <property type="molecule type" value="Genomic_DNA"/>
</dbReference>
<dbReference type="InterPro" id="IPR036397">
    <property type="entry name" value="RNaseH_sf"/>
</dbReference>